<dbReference type="PANTHER" id="PTHR46910">
    <property type="entry name" value="TRANSCRIPTION FACTOR PDR1"/>
    <property type="match status" value="1"/>
</dbReference>
<evidence type="ECO:0000256" key="3">
    <source>
        <dbReference type="ARBA" id="ARBA00023125"/>
    </source>
</evidence>
<feature type="domain" description="Zn(2)-C6 fungal-type" evidence="7">
    <location>
        <begin position="16"/>
        <end position="48"/>
    </location>
</feature>
<sequence>MAVTRPGDFPQLAARACDRCRRRKAKCNYPDPSSGCVSCRLAGEQCKFESPVSRRGPKARRREVNTEVNTEATRPSFHSPVTPALQVQRRPPSQRLFEAPGRSENPEPWRPGINSSLDLDPSLSPATIHTIPTPLSHPTSAGGAATALCRWDALARELYLQRSSGVLEELVNRCFDLFFDYLFPLIPLVHEHSIRQGLSYFVQRDETHIARGASVNLVDGYQNLKFPELWPDMTFTLISAVCAEVAFLLPKNIFPDGDLVADVFLQASRSCLATYLEADLEYPNANSVVIRYLHSNCMHAAGKPRLSWHIFGEATRLAQVLQMHDEASIKGLHPLEAEFRRRAFWITYIGDKSAAILNNRPITIHKFSFESGISIGHPTGVDDEFVATPGNTNADGPSPRKSFLTGFNANLRLWQLASDLLLEIRLIESRKIGPMGPLHAFSPEERLRLDQLYVLFVTSLDDLPPPLQDHQLLANAQFDKDTIDRLSRTYTIQAANLYVSLHCLKMVIAQKFEEIQYFPTDHGELLLLRKTEIARGMLKTIRDAPFWALQVNGEPCVEKIRLIGASLLEIIDQHENSPLSARAQADLSVLLDILTRLDSKASDTLRRSV</sequence>
<dbReference type="Pfam" id="PF04082">
    <property type="entry name" value="Fungal_trans"/>
    <property type="match status" value="1"/>
</dbReference>
<dbReference type="InterPro" id="IPR007219">
    <property type="entry name" value="XnlR_reg_dom"/>
</dbReference>
<dbReference type="InterPro" id="IPR036864">
    <property type="entry name" value="Zn2-C6_fun-type_DNA-bd_sf"/>
</dbReference>
<dbReference type="GO" id="GO:0006351">
    <property type="term" value="P:DNA-templated transcription"/>
    <property type="evidence" value="ECO:0007669"/>
    <property type="project" value="InterPro"/>
</dbReference>
<dbReference type="eggNOG" id="ENOG502S16A">
    <property type="taxonomic scope" value="Eukaryota"/>
</dbReference>
<dbReference type="GO" id="GO:0003677">
    <property type="term" value="F:DNA binding"/>
    <property type="evidence" value="ECO:0007669"/>
    <property type="project" value="UniProtKB-KW"/>
</dbReference>
<keyword evidence="2" id="KW-0805">Transcription regulation</keyword>
<dbReference type="PROSITE" id="PS50048">
    <property type="entry name" value="ZN2_CY6_FUNGAL_2"/>
    <property type="match status" value="1"/>
</dbReference>
<dbReference type="HOGENOM" id="CLU_020223_2_0_1"/>
<dbReference type="SMART" id="SM00906">
    <property type="entry name" value="Fungal_trans"/>
    <property type="match status" value="1"/>
</dbReference>
<gene>
    <name evidence="8" type="ORF">PDE_09536</name>
</gene>
<dbReference type="PhylomeDB" id="S8BHD5"/>
<dbReference type="SMART" id="SM00066">
    <property type="entry name" value="GAL4"/>
    <property type="match status" value="1"/>
</dbReference>
<dbReference type="Pfam" id="PF00172">
    <property type="entry name" value="Zn_clus"/>
    <property type="match status" value="1"/>
</dbReference>
<evidence type="ECO:0000259" key="7">
    <source>
        <dbReference type="PROSITE" id="PS50048"/>
    </source>
</evidence>
<reference evidence="8 9" key="1">
    <citation type="journal article" date="2013" name="PLoS ONE">
        <title>Genomic and secretomic analyses reveal unique features of the lignocellulolytic enzyme system of Penicillium decumbens.</title>
        <authorList>
            <person name="Liu G."/>
            <person name="Zhang L."/>
            <person name="Wei X."/>
            <person name="Zou G."/>
            <person name="Qin Y."/>
            <person name="Ma L."/>
            <person name="Li J."/>
            <person name="Zheng H."/>
            <person name="Wang S."/>
            <person name="Wang C."/>
            <person name="Xun L."/>
            <person name="Zhao G.-P."/>
            <person name="Zhou Z."/>
            <person name="Qu Y."/>
        </authorList>
    </citation>
    <scope>NUCLEOTIDE SEQUENCE [LARGE SCALE GENOMIC DNA]</scope>
    <source>
        <strain evidence="9">114-2 / CGMCC 5302</strain>
    </source>
</reference>
<accession>S8BHD5</accession>
<evidence type="ECO:0000313" key="9">
    <source>
        <dbReference type="Proteomes" id="UP000019376"/>
    </source>
</evidence>
<proteinExistence type="predicted"/>
<dbReference type="InterPro" id="IPR001138">
    <property type="entry name" value="Zn2Cys6_DnaBD"/>
</dbReference>
<dbReference type="GO" id="GO:0008270">
    <property type="term" value="F:zinc ion binding"/>
    <property type="evidence" value="ECO:0007669"/>
    <property type="project" value="InterPro"/>
</dbReference>
<dbReference type="SUPFAM" id="SSF57701">
    <property type="entry name" value="Zn2/Cys6 DNA-binding domain"/>
    <property type="match status" value="1"/>
</dbReference>
<dbReference type="CDD" id="cd12148">
    <property type="entry name" value="fungal_TF_MHR"/>
    <property type="match status" value="1"/>
</dbReference>
<feature type="region of interest" description="Disordered" evidence="6">
    <location>
        <begin position="53"/>
        <end position="91"/>
    </location>
</feature>
<evidence type="ECO:0000256" key="4">
    <source>
        <dbReference type="ARBA" id="ARBA00023163"/>
    </source>
</evidence>
<dbReference type="Gene3D" id="4.10.240.10">
    <property type="entry name" value="Zn(2)-C6 fungal-type DNA-binding domain"/>
    <property type="match status" value="1"/>
</dbReference>
<evidence type="ECO:0000256" key="2">
    <source>
        <dbReference type="ARBA" id="ARBA00023015"/>
    </source>
</evidence>
<evidence type="ECO:0000256" key="1">
    <source>
        <dbReference type="ARBA" id="ARBA00022723"/>
    </source>
</evidence>
<name>S8BHD5_PENO1</name>
<dbReference type="OrthoDB" id="2283488at2759"/>
<dbReference type="GO" id="GO:0000981">
    <property type="term" value="F:DNA-binding transcription factor activity, RNA polymerase II-specific"/>
    <property type="evidence" value="ECO:0007669"/>
    <property type="project" value="InterPro"/>
</dbReference>
<evidence type="ECO:0000256" key="5">
    <source>
        <dbReference type="ARBA" id="ARBA00023242"/>
    </source>
</evidence>
<dbReference type="AlphaFoldDB" id="S8BHD5"/>
<dbReference type="EMBL" id="KB644415">
    <property type="protein sequence ID" value="EPS34572.1"/>
    <property type="molecule type" value="Genomic_DNA"/>
</dbReference>
<keyword evidence="4" id="KW-0804">Transcription</keyword>
<protein>
    <recommendedName>
        <fullName evidence="7">Zn(2)-C6 fungal-type domain-containing protein</fullName>
    </recommendedName>
</protein>
<keyword evidence="1" id="KW-0479">Metal-binding</keyword>
<dbReference type="InterPro" id="IPR050987">
    <property type="entry name" value="AtrR-like"/>
</dbReference>
<dbReference type="PANTHER" id="PTHR46910:SF1">
    <property type="entry name" value="MISCELLANEOUS ZN(II)2CYS6 TRANSCRIPTION FACTOR (EUROFUNG)-RELATED"/>
    <property type="match status" value="1"/>
</dbReference>
<dbReference type="PROSITE" id="PS00463">
    <property type="entry name" value="ZN2_CY6_FUNGAL_1"/>
    <property type="match status" value="1"/>
</dbReference>
<evidence type="ECO:0000256" key="6">
    <source>
        <dbReference type="SAM" id="MobiDB-lite"/>
    </source>
</evidence>
<dbReference type="STRING" id="933388.S8BHD5"/>
<organism evidence="8 9">
    <name type="scientific">Penicillium oxalicum (strain 114-2 / CGMCC 5302)</name>
    <name type="common">Penicillium decumbens</name>
    <dbReference type="NCBI Taxonomy" id="933388"/>
    <lineage>
        <taxon>Eukaryota</taxon>
        <taxon>Fungi</taxon>
        <taxon>Dikarya</taxon>
        <taxon>Ascomycota</taxon>
        <taxon>Pezizomycotina</taxon>
        <taxon>Eurotiomycetes</taxon>
        <taxon>Eurotiomycetidae</taxon>
        <taxon>Eurotiales</taxon>
        <taxon>Aspergillaceae</taxon>
        <taxon>Penicillium</taxon>
    </lineage>
</organism>
<dbReference type="Proteomes" id="UP000019376">
    <property type="component" value="Unassembled WGS sequence"/>
</dbReference>
<keyword evidence="9" id="KW-1185">Reference proteome</keyword>
<keyword evidence="3" id="KW-0238">DNA-binding</keyword>
<keyword evidence="5" id="KW-0539">Nucleus</keyword>
<evidence type="ECO:0000313" key="8">
    <source>
        <dbReference type="EMBL" id="EPS34572.1"/>
    </source>
</evidence>